<dbReference type="NCBIfam" id="TIGR03519">
    <property type="entry name" value="T9SS_PorP_fam"/>
    <property type="match status" value="1"/>
</dbReference>
<dbReference type="InterPro" id="IPR019861">
    <property type="entry name" value="PorP/SprF_Bacteroidetes"/>
</dbReference>
<protein>
    <recommendedName>
        <fullName evidence="2">Type IX secretion system membrane protein, PorP/SprF family</fullName>
    </recommendedName>
</protein>
<sequence>MRISPWAKKYDYKMNVYKIHITVFVLLFISVLGFGQQDPQYTHYQYNTMTVNPAYTGSRGHLTLLSLYRSQWVGLEGSPKTITFGIDSPVGKYTGLGLSIIQDELGPSQETYIDVNYAHQLIVNRKGDRLALGLKAGVRFFSLDWSKGRYRDPEAAFNENINTKLLPSIGAGVFYYTSKWYLGLSTPNIFTNSQYDEIQESEALERMHFFLVGGYVFDLNPDLKFKPSFFAKQVLGAPLAIDVSANFLIYETLNLGVNYRWDDSVSALFGFQISPKFNMGYAYDFSINELNNYNSGTHEIFLRYQWISREKRLKSPRFF</sequence>
<name>A0A3B0UDL0_9ZZZZ</name>
<dbReference type="AlphaFoldDB" id="A0A3B0UDL0"/>
<reference evidence="1" key="1">
    <citation type="submission" date="2018-06" db="EMBL/GenBank/DDBJ databases">
        <authorList>
            <person name="Zhirakovskaya E."/>
        </authorList>
    </citation>
    <scope>NUCLEOTIDE SEQUENCE</scope>
</reference>
<evidence type="ECO:0008006" key="2">
    <source>
        <dbReference type="Google" id="ProtNLM"/>
    </source>
</evidence>
<proteinExistence type="predicted"/>
<gene>
    <name evidence="1" type="ORF">MNBD_BACTEROID03-1975</name>
</gene>
<organism evidence="1">
    <name type="scientific">hydrothermal vent metagenome</name>
    <dbReference type="NCBI Taxonomy" id="652676"/>
    <lineage>
        <taxon>unclassified sequences</taxon>
        <taxon>metagenomes</taxon>
        <taxon>ecological metagenomes</taxon>
    </lineage>
</organism>
<dbReference type="Pfam" id="PF11751">
    <property type="entry name" value="PorP_SprF"/>
    <property type="match status" value="1"/>
</dbReference>
<dbReference type="EMBL" id="UOEL01000144">
    <property type="protein sequence ID" value="VAW17636.1"/>
    <property type="molecule type" value="Genomic_DNA"/>
</dbReference>
<accession>A0A3B0UDL0</accession>
<evidence type="ECO:0000313" key="1">
    <source>
        <dbReference type="EMBL" id="VAW17636.1"/>
    </source>
</evidence>